<feature type="transmembrane region" description="Helical" evidence="2">
    <location>
        <begin position="204"/>
        <end position="222"/>
    </location>
</feature>
<proteinExistence type="predicted"/>
<keyword evidence="4" id="KW-1185">Reference proteome</keyword>
<evidence type="ECO:0000256" key="1">
    <source>
        <dbReference type="SAM" id="MobiDB-lite"/>
    </source>
</evidence>
<feature type="transmembrane region" description="Helical" evidence="2">
    <location>
        <begin position="242"/>
        <end position="262"/>
    </location>
</feature>
<organism evidence="3 4">
    <name type="scientific">Capsaspora owczarzaki (strain ATCC 30864)</name>
    <dbReference type="NCBI Taxonomy" id="595528"/>
    <lineage>
        <taxon>Eukaryota</taxon>
        <taxon>Filasterea</taxon>
        <taxon>Capsaspora</taxon>
    </lineage>
</organism>
<feature type="region of interest" description="Disordered" evidence="1">
    <location>
        <begin position="85"/>
        <end position="127"/>
    </location>
</feature>
<feature type="transmembrane region" description="Helical" evidence="2">
    <location>
        <begin position="144"/>
        <end position="167"/>
    </location>
</feature>
<keyword evidence="2" id="KW-0472">Membrane</keyword>
<name>A0A0D2X342_CAPO3</name>
<feature type="transmembrane region" description="Helical" evidence="2">
    <location>
        <begin position="12"/>
        <end position="31"/>
    </location>
</feature>
<evidence type="ECO:0000256" key="2">
    <source>
        <dbReference type="SAM" id="Phobius"/>
    </source>
</evidence>
<dbReference type="EMBL" id="KE346365">
    <property type="protein sequence ID" value="KJE93654.1"/>
    <property type="molecule type" value="Genomic_DNA"/>
</dbReference>
<protein>
    <submittedName>
        <fullName evidence="3">Uncharacterized protein</fullName>
    </submittedName>
</protein>
<feature type="transmembrane region" description="Helical" evidence="2">
    <location>
        <begin position="299"/>
        <end position="323"/>
    </location>
</feature>
<reference evidence="4" key="1">
    <citation type="submission" date="2011-02" db="EMBL/GenBank/DDBJ databases">
        <title>The Genome Sequence of Capsaspora owczarzaki ATCC 30864.</title>
        <authorList>
            <person name="Russ C."/>
            <person name="Cuomo C."/>
            <person name="Burger G."/>
            <person name="Gray M.W."/>
            <person name="Holland P.W.H."/>
            <person name="King N."/>
            <person name="Lang F.B.F."/>
            <person name="Roger A.J."/>
            <person name="Ruiz-Trillo I."/>
            <person name="Young S.K."/>
            <person name="Zeng Q."/>
            <person name="Gargeya S."/>
            <person name="Alvarado L."/>
            <person name="Berlin A."/>
            <person name="Chapman S.B."/>
            <person name="Chen Z."/>
            <person name="Freedman E."/>
            <person name="Gellesch M."/>
            <person name="Goldberg J."/>
            <person name="Griggs A."/>
            <person name="Gujja S."/>
            <person name="Heilman E."/>
            <person name="Heiman D."/>
            <person name="Howarth C."/>
            <person name="Mehta T."/>
            <person name="Neiman D."/>
            <person name="Pearson M."/>
            <person name="Roberts A."/>
            <person name="Saif S."/>
            <person name="Shea T."/>
            <person name="Shenoy N."/>
            <person name="Sisk P."/>
            <person name="Stolte C."/>
            <person name="Sykes S."/>
            <person name="White J."/>
            <person name="Yandava C."/>
            <person name="Haas B."/>
            <person name="Nusbaum C."/>
            <person name="Birren B."/>
        </authorList>
    </citation>
    <scope>NUCLEOTIDE SEQUENCE</scope>
    <source>
        <strain evidence="4">ATCC 30864</strain>
    </source>
</reference>
<keyword evidence="2" id="KW-1133">Transmembrane helix</keyword>
<gene>
    <name evidence="3" type="ORF">CAOG_004411</name>
</gene>
<feature type="transmembrane region" description="Helical" evidence="2">
    <location>
        <begin position="51"/>
        <end position="69"/>
    </location>
</feature>
<dbReference type="Proteomes" id="UP000008743">
    <property type="component" value="Unassembled WGS sequence"/>
</dbReference>
<feature type="transmembrane region" description="Helical" evidence="2">
    <location>
        <begin position="268"/>
        <end position="287"/>
    </location>
</feature>
<dbReference type="AlphaFoldDB" id="A0A0D2X342"/>
<evidence type="ECO:0000313" key="4">
    <source>
        <dbReference type="Proteomes" id="UP000008743"/>
    </source>
</evidence>
<sequence>MLPVPGRLRTARGLRALLIVTMVAIIILHGFPSVLKVQIWRGMRLSDALELAVPLIVCALLFTLMHAQVTGVRQTLGAMADMLRGRRSRQNSDKPWRDGGANQEELRPMPANLDLPPSAQADPAAGGGGLLSSDSSVLVPEPRALAAGYSVTMLELLCFVIPAAIYATGHGAHTFANRIKGLLKTEVPETSNVFIVADFLDEKLSHYVSMAGLYLMLLALVWRHSTSLPTFPITNATAGRILAHRIGLVLASLFFGVFVGLAGLQGHVAPVAIALFAIQTIGSLYVFRKTLSRDLIVEHARPVCAAIVYAYPAAIVTMVAFAIKDGGFSGDNIL</sequence>
<dbReference type="RefSeq" id="XP_004348239.1">
    <property type="nucleotide sequence ID" value="XM_004348189.2"/>
</dbReference>
<dbReference type="InParanoid" id="A0A0D2X342"/>
<keyword evidence="2" id="KW-0812">Transmembrane</keyword>
<evidence type="ECO:0000313" key="3">
    <source>
        <dbReference type="EMBL" id="KJE93654.1"/>
    </source>
</evidence>
<accession>A0A0D2X342</accession>